<dbReference type="Proteomes" id="UP000461010">
    <property type="component" value="Unassembled WGS sequence"/>
</dbReference>
<protein>
    <submittedName>
        <fullName evidence="2">Outer membrane porin, OprD family</fullName>
    </submittedName>
</protein>
<keyword evidence="4" id="KW-1185">Reference proteome</keyword>
<feature type="signal peptide" evidence="1">
    <location>
        <begin position="1"/>
        <end position="19"/>
    </location>
</feature>
<evidence type="ECO:0000313" key="3">
    <source>
        <dbReference type="EMBL" id="KAB7891950.1"/>
    </source>
</evidence>
<accession>A0A6L4WSW8</accession>
<evidence type="ECO:0000313" key="5">
    <source>
        <dbReference type="Proteomes" id="UP000472839"/>
    </source>
</evidence>
<dbReference type="AlphaFoldDB" id="A0A6L4WSW8"/>
<dbReference type="Proteomes" id="UP000472839">
    <property type="component" value="Unassembled WGS sequence"/>
</dbReference>
<keyword evidence="1" id="KW-0732">Signal</keyword>
<proteinExistence type="predicted"/>
<sequence>MKKTILLSAITLMTSNLFAGDLSDAFKNGKIKGELKSYYFQEKQSDTGSSSIFHNGGSINYLTGNYYGFNLGSTFQASSVSNIDGTNRFTEDEDASGAVLSELFVSYTKGNSSVKVGRQYIGTPLIAGSGSRMIRQSFQGYTFTNKDLPNTSISLIYVDRFQGRTDNNGNTGNFVKTFITNSPYSNSPYSYTLEKGAYSIYLENTSIKDLAINAQYVDAIDNFKTVYLDSTYNLGNFSATGQYIGTKFDDNKADGNFIALKLGTKINAFTINAAVSKNISNGNVESGLGYGADTSLTANEIYGGVFSYINGAKAYKLDVGTKIDKVGINLAYVYTDLENNKSNDKETDITVSYDVNKNFKINLLHAIVNGTEDYSRPNADSETRIKIQYTF</sequence>
<reference evidence="4 5" key="1">
    <citation type="submission" date="2019-10" db="EMBL/GenBank/DDBJ databases">
        <title>Poseidonibacter ostreae sp. nov., isolated from the gut of the Ostrea denselamellosa.</title>
        <authorList>
            <person name="Choi A."/>
        </authorList>
    </citation>
    <scope>NUCLEOTIDE SEQUENCE [LARGE SCALE GENOMIC DNA]</scope>
    <source>
        <strain evidence="2 5">SJOD-M-33</strain>
        <strain evidence="3 4">SJOD-M-5</strain>
    </source>
</reference>
<evidence type="ECO:0000313" key="2">
    <source>
        <dbReference type="EMBL" id="KAB7889017.1"/>
    </source>
</evidence>
<gene>
    <name evidence="3" type="ORF">GBG18_05000</name>
    <name evidence="2" type="ORF">GBG19_07450</name>
</gene>
<dbReference type="InterPro" id="IPR023614">
    <property type="entry name" value="Porin_dom_sf"/>
</dbReference>
<comment type="caution">
    <text evidence="2">The sequence shown here is derived from an EMBL/GenBank/DDBJ whole genome shotgun (WGS) entry which is preliminary data.</text>
</comment>
<evidence type="ECO:0000313" key="4">
    <source>
        <dbReference type="Proteomes" id="UP000461010"/>
    </source>
</evidence>
<evidence type="ECO:0000256" key="1">
    <source>
        <dbReference type="SAM" id="SignalP"/>
    </source>
</evidence>
<organism evidence="2 5">
    <name type="scientific">Poseidonibacter ostreae</name>
    <dbReference type="NCBI Taxonomy" id="2654171"/>
    <lineage>
        <taxon>Bacteria</taxon>
        <taxon>Pseudomonadati</taxon>
        <taxon>Campylobacterota</taxon>
        <taxon>Epsilonproteobacteria</taxon>
        <taxon>Campylobacterales</taxon>
        <taxon>Arcobacteraceae</taxon>
        <taxon>Poseidonibacter</taxon>
    </lineage>
</organism>
<dbReference type="GO" id="GO:0016020">
    <property type="term" value="C:membrane"/>
    <property type="evidence" value="ECO:0007669"/>
    <property type="project" value="InterPro"/>
</dbReference>
<feature type="chain" id="PRO_5026727872" evidence="1">
    <location>
        <begin position="20"/>
        <end position="391"/>
    </location>
</feature>
<dbReference type="RefSeq" id="WP_152188964.1">
    <property type="nucleotide sequence ID" value="NZ_WFKI01000058.1"/>
</dbReference>
<dbReference type="EMBL" id="WFKK01000018">
    <property type="protein sequence ID" value="KAB7889017.1"/>
    <property type="molecule type" value="Genomic_DNA"/>
</dbReference>
<dbReference type="Gene3D" id="2.40.160.10">
    <property type="entry name" value="Porin"/>
    <property type="match status" value="1"/>
</dbReference>
<name>A0A6L4WSW8_9BACT</name>
<dbReference type="EMBL" id="WFKJ01000010">
    <property type="protein sequence ID" value="KAB7891950.1"/>
    <property type="molecule type" value="Genomic_DNA"/>
</dbReference>